<protein>
    <recommendedName>
        <fullName evidence="4">RRM domain-containing protein</fullName>
    </recommendedName>
</protein>
<name>A0A7J6YDX0_TRYCR</name>
<dbReference type="EMBL" id="JABDHM010000009">
    <property type="protein sequence ID" value="KAF5224961.1"/>
    <property type="molecule type" value="Genomic_DNA"/>
</dbReference>
<dbReference type="CDD" id="cd00590">
    <property type="entry name" value="RRM_SF"/>
    <property type="match status" value="1"/>
</dbReference>
<evidence type="ECO:0000313" key="6">
    <source>
        <dbReference type="Proteomes" id="UP000583944"/>
    </source>
</evidence>
<feature type="transmembrane region" description="Helical" evidence="3">
    <location>
        <begin position="7"/>
        <end position="36"/>
    </location>
</feature>
<feature type="compositionally biased region" description="Basic and acidic residues" evidence="2">
    <location>
        <begin position="162"/>
        <end position="181"/>
    </location>
</feature>
<dbReference type="SUPFAM" id="SSF54928">
    <property type="entry name" value="RNA-binding domain, RBD"/>
    <property type="match status" value="1"/>
</dbReference>
<feature type="region of interest" description="Disordered" evidence="2">
    <location>
        <begin position="162"/>
        <end position="182"/>
    </location>
</feature>
<sequence length="292" mass="33697">MLWRLSFSFYLLFIFSFSYFAFLLLLFFFLLLGVFFKGLTEIFYFYLFGNMDPLTVLAFCPTGEFARIERVIREWPGVEAVGSLRIKERKKDITNVFIKFNSEDMARIASLQIDEVPGLYLTDEEKGEKQKGSKRNATKGRSKTVAIELMNFGTYNQKEDALEQQRKKGFERNRQDRESRGRRIQRGFRGFIDNRGSKLRPFIVPSAQVNVAFVVNIPFNMTNDQLIEVFSPFGRVLDINRYELMAMIFYDSPESVLRCIQQLNGKTVRGNIISVSSGSVRIPGPVALQMGI</sequence>
<keyword evidence="1" id="KW-0694">RNA-binding</keyword>
<dbReference type="GO" id="GO:0003723">
    <property type="term" value="F:RNA binding"/>
    <property type="evidence" value="ECO:0007669"/>
    <property type="project" value="UniProtKB-UniRule"/>
</dbReference>
<evidence type="ECO:0000256" key="1">
    <source>
        <dbReference type="PROSITE-ProRule" id="PRU00176"/>
    </source>
</evidence>
<dbReference type="InterPro" id="IPR012677">
    <property type="entry name" value="Nucleotide-bd_a/b_plait_sf"/>
</dbReference>
<evidence type="ECO:0000256" key="2">
    <source>
        <dbReference type="SAM" id="MobiDB-lite"/>
    </source>
</evidence>
<evidence type="ECO:0000259" key="4">
    <source>
        <dbReference type="PROSITE" id="PS50102"/>
    </source>
</evidence>
<keyword evidence="3" id="KW-0812">Transmembrane</keyword>
<feature type="domain" description="RRM" evidence="4">
    <location>
        <begin position="210"/>
        <end position="280"/>
    </location>
</feature>
<evidence type="ECO:0000256" key="3">
    <source>
        <dbReference type="SAM" id="Phobius"/>
    </source>
</evidence>
<dbReference type="AlphaFoldDB" id="A0A7J6YDX0"/>
<dbReference type="InterPro" id="IPR035979">
    <property type="entry name" value="RBD_domain_sf"/>
</dbReference>
<dbReference type="VEuPathDB" id="TriTrypDB:ECC02_001894"/>
<dbReference type="VEuPathDB" id="TriTrypDB:BCY84_10930"/>
<dbReference type="InterPro" id="IPR000504">
    <property type="entry name" value="RRM_dom"/>
</dbReference>
<organism evidence="5 6">
    <name type="scientific">Trypanosoma cruzi</name>
    <dbReference type="NCBI Taxonomy" id="5693"/>
    <lineage>
        <taxon>Eukaryota</taxon>
        <taxon>Discoba</taxon>
        <taxon>Euglenozoa</taxon>
        <taxon>Kinetoplastea</taxon>
        <taxon>Metakinetoplastina</taxon>
        <taxon>Trypanosomatida</taxon>
        <taxon>Trypanosomatidae</taxon>
        <taxon>Trypanosoma</taxon>
        <taxon>Schizotrypanum</taxon>
    </lineage>
</organism>
<keyword evidence="3" id="KW-1133">Transmembrane helix</keyword>
<proteinExistence type="predicted"/>
<dbReference type="Pfam" id="PF00076">
    <property type="entry name" value="RRM_1"/>
    <property type="match status" value="1"/>
</dbReference>
<reference evidence="5 6" key="1">
    <citation type="journal article" date="2019" name="Genome Biol. Evol.">
        <title>Nanopore Sequencing Significantly Improves Genome Assembly of the Protozoan Parasite Trypanosoma cruzi.</title>
        <authorList>
            <person name="Diaz-Viraque F."/>
            <person name="Pita S."/>
            <person name="Greif G."/>
            <person name="de Souza R.C.M."/>
            <person name="Iraola G."/>
            <person name="Robello C."/>
        </authorList>
    </citation>
    <scope>NUCLEOTIDE SEQUENCE [LARGE SCALE GENOMIC DNA]</scope>
    <source>
        <strain evidence="5 6">Berenice</strain>
    </source>
</reference>
<comment type="caution">
    <text evidence="5">The sequence shown here is derived from an EMBL/GenBank/DDBJ whole genome shotgun (WGS) entry which is preliminary data.</text>
</comment>
<gene>
    <name evidence="5" type="ORF">ECC02_001894</name>
</gene>
<keyword evidence="3" id="KW-0472">Membrane</keyword>
<evidence type="ECO:0000313" key="5">
    <source>
        <dbReference type="EMBL" id="KAF5224961.1"/>
    </source>
</evidence>
<dbReference type="Gene3D" id="3.30.70.330">
    <property type="match status" value="1"/>
</dbReference>
<accession>A0A7J6YDX0</accession>
<dbReference type="PROSITE" id="PS50102">
    <property type="entry name" value="RRM"/>
    <property type="match status" value="1"/>
</dbReference>
<dbReference type="SMART" id="SM00360">
    <property type="entry name" value="RRM"/>
    <property type="match status" value="1"/>
</dbReference>
<dbReference type="Proteomes" id="UP000583944">
    <property type="component" value="Unassembled WGS sequence"/>
</dbReference>